<dbReference type="RefSeq" id="WP_218324147.1">
    <property type="nucleotide sequence ID" value="NZ_JAHUZB010000001.1"/>
</dbReference>
<evidence type="ECO:0000313" key="1">
    <source>
        <dbReference type="EMBL" id="MBV7389075.1"/>
    </source>
</evidence>
<sequence length="219" mass="24568">MKKFNGVIFDMDGLLFDTETIYYETQQVAADQFGLPFDKNIYNRYIGISDEEVWEDLHKVYAQHGKEVVNAFIEKSWGDAKELFFAGKVELKPGVIELLDYLTEQEIPKIVASSNVRSVIESLLEHAQIRDYFVDIVSADDVSYAKPDPEIFLNALGKLGTDAAKTLVLEDSKNGILAANSANIPVIMVPDLIPPTEELAEKTLEVLPSLHEVITYLKN</sequence>
<dbReference type="SFLD" id="SFLDG01129">
    <property type="entry name" value="C1.5:_HAD__Beta-PGM__Phosphata"/>
    <property type="match status" value="1"/>
</dbReference>
<dbReference type="NCBIfam" id="TIGR01549">
    <property type="entry name" value="HAD-SF-IA-v1"/>
    <property type="match status" value="1"/>
</dbReference>
<dbReference type="SFLD" id="SFLDS00003">
    <property type="entry name" value="Haloacid_Dehalogenase"/>
    <property type="match status" value="1"/>
</dbReference>
<proteinExistence type="predicted"/>
<reference evidence="1 2" key="1">
    <citation type="submission" date="2021-06" db="EMBL/GenBank/DDBJ databases">
        <title>Enterococcus alishanensis sp. nov., a novel lactic acid bacterium isolated from fresh coffee beans.</title>
        <authorList>
            <person name="Chen Y.-S."/>
        </authorList>
    </citation>
    <scope>NUCLEOTIDE SEQUENCE [LARGE SCALE GENOMIC DNA]</scope>
    <source>
        <strain evidence="1 2">ALS3</strain>
    </source>
</reference>
<dbReference type="CDD" id="cd07505">
    <property type="entry name" value="HAD_BPGM-like"/>
    <property type="match status" value="1"/>
</dbReference>
<dbReference type="SFLD" id="SFLDG01135">
    <property type="entry name" value="C1.5.6:_HAD__Beta-PGM__Phospha"/>
    <property type="match status" value="1"/>
</dbReference>
<accession>A0ABS6T7F6</accession>
<protein>
    <submittedName>
        <fullName evidence="1">HAD family phosphatase</fullName>
    </submittedName>
</protein>
<dbReference type="PANTHER" id="PTHR18901:SF38">
    <property type="entry name" value="PSEUDOURIDINE-5'-PHOSPHATASE"/>
    <property type="match status" value="1"/>
</dbReference>
<name>A0ABS6T7F6_9ENTE</name>
<dbReference type="Pfam" id="PF13419">
    <property type="entry name" value="HAD_2"/>
    <property type="match status" value="1"/>
</dbReference>
<dbReference type="EMBL" id="JAHUZB010000001">
    <property type="protein sequence ID" value="MBV7389075.1"/>
    <property type="molecule type" value="Genomic_DNA"/>
</dbReference>
<organism evidence="1 2">
    <name type="scientific">Enterococcus alishanensis</name>
    <dbReference type="NCBI Taxonomy" id="1303817"/>
    <lineage>
        <taxon>Bacteria</taxon>
        <taxon>Bacillati</taxon>
        <taxon>Bacillota</taxon>
        <taxon>Bacilli</taxon>
        <taxon>Lactobacillales</taxon>
        <taxon>Enterococcaceae</taxon>
        <taxon>Enterococcus</taxon>
    </lineage>
</organism>
<dbReference type="Proteomes" id="UP000774130">
    <property type="component" value="Unassembled WGS sequence"/>
</dbReference>
<gene>
    <name evidence="1" type="ORF">KUA55_00160</name>
</gene>
<evidence type="ECO:0000313" key="2">
    <source>
        <dbReference type="Proteomes" id="UP000774130"/>
    </source>
</evidence>
<dbReference type="NCBIfam" id="TIGR01509">
    <property type="entry name" value="HAD-SF-IA-v3"/>
    <property type="match status" value="1"/>
</dbReference>
<dbReference type="InterPro" id="IPR006439">
    <property type="entry name" value="HAD-SF_hydro_IA"/>
</dbReference>
<dbReference type="PANTHER" id="PTHR18901">
    <property type="entry name" value="2-DEOXYGLUCOSE-6-PHOSPHATE PHOSPHATASE 2"/>
    <property type="match status" value="1"/>
</dbReference>
<dbReference type="InterPro" id="IPR041492">
    <property type="entry name" value="HAD_2"/>
</dbReference>
<comment type="caution">
    <text evidence="1">The sequence shown here is derived from an EMBL/GenBank/DDBJ whole genome shotgun (WGS) entry which is preliminary data.</text>
</comment>
<keyword evidence="2" id="KW-1185">Reference proteome</keyword>